<dbReference type="RefSeq" id="WP_131570549.1">
    <property type="nucleotide sequence ID" value="NZ_JAINFK010000005.1"/>
</dbReference>
<evidence type="ECO:0000313" key="3">
    <source>
        <dbReference type="EMBL" id="TCD12388.1"/>
    </source>
</evidence>
<dbReference type="SUPFAM" id="SSF48452">
    <property type="entry name" value="TPR-like"/>
    <property type="match status" value="1"/>
</dbReference>
<dbReference type="EMBL" id="SJST01000007">
    <property type="protein sequence ID" value="TCD12388.1"/>
    <property type="molecule type" value="Genomic_DNA"/>
</dbReference>
<dbReference type="InterPro" id="IPR011990">
    <property type="entry name" value="TPR-like_helical_dom_sf"/>
</dbReference>
<keyword evidence="2" id="KW-0732">Signal</keyword>
<evidence type="ECO:0000256" key="1">
    <source>
        <dbReference type="PROSITE-ProRule" id="PRU00339"/>
    </source>
</evidence>
<dbReference type="Gene3D" id="1.25.40.10">
    <property type="entry name" value="Tetratricopeptide repeat domain"/>
    <property type="match status" value="1"/>
</dbReference>
<proteinExistence type="predicted"/>
<reference evidence="3 4" key="1">
    <citation type="journal article" date="2015" name="Antonie Van Leeuwenhoek">
        <title>Oricola cellulosilytica gen. nov., sp. nov., a cellulose-degrading bacterium of the family Phyllobacteriaceae isolated from surface seashore water, and emended descriptions of Mesorhizobium loti and Phyllobacterium myrsinacearum.</title>
        <authorList>
            <person name="Hameed A."/>
            <person name="Shahina M."/>
            <person name="Lai W.A."/>
            <person name="Lin S.Y."/>
            <person name="Young L.S."/>
            <person name="Liu Y.C."/>
            <person name="Hsu Y.H."/>
            <person name="Young C.C."/>
        </authorList>
    </citation>
    <scope>NUCLEOTIDE SEQUENCE [LARGE SCALE GENOMIC DNA]</scope>
    <source>
        <strain evidence="3 4">KCTC 52183</strain>
    </source>
</reference>
<keyword evidence="1" id="KW-0802">TPR repeat</keyword>
<dbReference type="OrthoDB" id="8445347at2"/>
<evidence type="ECO:0000313" key="4">
    <source>
        <dbReference type="Proteomes" id="UP000291301"/>
    </source>
</evidence>
<evidence type="ECO:0000256" key="2">
    <source>
        <dbReference type="SAM" id="SignalP"/>
    </source>
</evidence>
<sequence>MARNAKRLVAAAILATAISGCQTANIDTAMTASFQADRSDEQLALAEKHFAQGSYGLAEKSYRKAVEATPKDGTAWLGLAASYDQLGRFDLSDRAYAQLIKLEGRRASILNNQGYSYLLRGDLVKARRVLSEAKSLAPSSTIIEGNWQLAAAG</sequence>
<dbReference type="AlphaFoldDB" id="A0A4R0P9Q1"/>
<feature type="chain" id="PRO_5020907488" evidence="2">
    <location>
        <begin position="25"/>
        <end position="153"/>
    </location>
</feature>
<feature type="repeat" description="TPR" evidence="1">
    <location>
        <begin position="107"/>
        <end position="140"/>
    </location>
</feature>
<feature type="signal peptide" evidence="2">
    <location>
        <begin position="1"/>
        <end position="24"/>
    </location>
</feature>
<dbReference type="PROSITE" id="PS50005">
    <property type="entry name" value="TPR"/>
    <property type="match status" value="2"/>
</dbReference>
<protein>
    <submittedName>
        <fullName evidence="3">Tetratricopeptide repeat protein</fullName>
    </submittedName>
</protein>
<dbReference type="InterPro" id="IPR019734">
    <property type="entry name" value="TPR_rpt"/>
</dbReference>
<comment type="caution">
    <text evidence="3">The sequence shown here is derived from an EMBL/GenBank/DDBJ whole genome shotgun (WGS) entry which is preliminary data.</text>
</comment>
<gene>
    <name evidence="3" type="ORF">E0D97_15425</name>
</gene>
<name>A0A4R0P9Q1_9HYPH</name>
<dbReference type="Proteomes" id="UP000291301">
    <property type="component" value="Unassembled WGS sequence"/>
</dbReference>
<dbReference type="SMART" id="SM00028">
    <property type="entry name" value="TPR"/>
    <property type="match status" value="3"/>
</dbReference>
<dbReference type="PROSITE" id="PS51257">
    <property type="entry name" value="PROKAR_LIPOPROTEIN"/>
    <property type="match status" value="1"/>
</dbReference>
<dbReference type="Pfam" id="PF13432">
    <property type="entry name" value="TPR_16"/>
    <property type="match status" value="1"/>
</dbReference>
<accession>A0A4R0P9Q1</accession>
<feature type="repeat" description="TPR" evidence="1">
    <location>
        <begin position="39"/>
        <end position="72"/>
    </location>
</feature>
<organism evidence="3 4">
    <name type="scientific">Oricola cellulosilytica</name>
    <dbReference type="NCBI Taxonomy" id="1429082"/>
    <lineage>
        <taxon>Bacteria</taxon>
        <taxon>Pseudomonadati</taxon>
        <taxon>Pseudomonadota</taxon>
        <taxon>Alphaproteobacteria</taxon>
        <taxon>Hyphomicrobiales</taxon>
        <taxon>Ahrensiaceae</taxon>
        <taxon>Oricola</taxon>
    </lineage>
</organism>
<keyword evidence="4" id="KW-1185">Reference proteome</keyword>